<keyword evidence="5 10" id="KW-0812">Transmembrane</keyword>
<keyword evidence="8 10" id="KW-0472">Membrane</keyword>
<evidence type="ECO:0000256" key="2">
    <source>
        <dbReference type="ARBA" id="ARBA00008220"/>
    </source>
</evidence>
<dbReference type="PANTHER" id="PTHR42770:SF4">
    <property type="entry name" value="ARGININE_ORNITHINE ANTIPORTER-RELATED"/>
    <property type="match status" value="1"/>
</dbReference>
<comment type="subcellular location">
    <subcellularLocation>
        <location evidence="1">Cell membrane</location>
        <topology evidence="1">Multi-pass membrane protein</topology>
    </subcellularLocation>
</comment>
<evidence type="ECO:0000256" key="3">
    <source>
        <dbReference type="ARBA" id="ARBA00022448"/>
    </source>
</evidence>
<feature type="compositionally biased region" description="Basic and acidic residues" evidence="9">
    <location>
        <begin position="35"/>
        <end position="58"/>
    </location>
</feature>
<evidence type="ECO:0000256" key="5">
    <source>
        <dbReference type="ARBA" id="ARBA00022692"/>
    </source>
</evidence>
<dbReference type="Proteomes" id="UP000029052">
    <property type="component" value="Unassembled WGS sequence"/>
</dbReference>
<name>A0A087BAD7_9BIFI</name>
<evidence type="ECO:0000256" key="6">
    <source>
        <dbReference type="ARBA" id="ARBA00022970"/>
    </source>
</evidence>
<dbReference type="InterPro" id="IPR004754">
    <property type="entry name" value="Amino_acid_antiprt"/>
</dbReference>
<evidence type="ECO:0000256" key="4">
    <source>
        <dbReference type="ARBA" id="ARBA00022475"/>
    </source>
</evidence>
<evidence type="ECO:0000256" key="8">
    <source>
        <dbReference type="ARBA" id="ARBA00023136"/>
    </source>
</evidence>
<dbReference type="AlphaFoldDB" id="A0A087BAD7"/>
<feature type="transmembrane region" description="Helical" evidence="10">
    <location>
        <begin position="523"/>
        <end position="544"/>
    </location>
</feature>
<dbReference type="InterPro" id="IPR050367">
    <property type="entry name" value="APC_superfamily"/>
</dbReference>
<evidence type="ECO:0000256" key="1">
    <source>
        <dbReference type="ARBA" id="ARBA00004651"/>
    </source>
</evidence>
<feature type="transmembrane region" description="Helical" evidence="10">
    <location>
        <begin position="265"/>
        <end position="289"/>
    </location>
</feature>
<evidence type="ECO:0000313" key="12">
    <source>
        <dbReference type="Proteomes" id="UP000029052"/>
    </source>
</evidence>
<proteinExistence type="inferred from homology"/>
<dbReference type="STRING" id="1692.BMAGN_1579"/>
<comment type="similarity">
    <text evidence="2">Belongs to the amino acid-polyamine-organocation (APC) superfamily. Basic amino acid/polyamine antiporter (APA) (TC 2.A.3.2) family.</text>
</comment>
<dbReference type="Pfam" id="PF13520">
    <property type="entry name" value="AA_permease_2"/>
    <property type="match status" value="1"/>
</dbReference>
<keyword evidence="7 10" id="KW-1133">Transmembrane helix</keyword>
<evidence type="ECO:0000256" key="7">
    <source>
        <dbReference type="ARBA" id="ARBA00022989"/>
    </source>
</evidence>
<dbReference type="GO" id="GO:0022857">
    <property type="term" value="F:transmembrane transporter activity"/>
    <property type="evidence" value="ECO:0007669"/>
    <property type="project" value="InterPro"/>
</dbReference>
<organism evidence="11 12">
    <name type="scientific">Bifidobacterium magnum</name>
    <dbReference type="NCBI Taxonomy" id="1692"/>
    <lineage>
        <taxon>Bacteria</taxon>
        <taxon>Bacillati</taxon>
        <taxon>Actinomycetota</taxon>
        <taxon>Actinomycetes</taxon>
        <taxon>Bifidobacteriales</taxon>
        <taxon>Bifidobacteriaceae</taxon>
        <taxon>Bifidobacterium</taxon>
    </lineage>
</organism>
<feature type="transmembrane region" description="Helical" evidence="10">
    <location>
        <begin position="459"/>
        <end position="478"/>
    </location>
</feature>
<dbReference type="Gene3D" id="1.20.1740.10">
    <property type="entry name" value="Amino acid/polyamine transporter I"/>
    <property type="match status" value="1"/>
</dbReference>
<keyword evidence="6" id="KW-0029">Amino-acid transport</keyword>
<comment type="caution">
    <text evidence="11">The sequence shown here is derived from an EMBL/GenBank/DDBJ whole genome shotgun (WGS) entry which is preliminary data.</text>
</comment>
<keyword evidence="12" id="KW-1185">Reference proteome</keyword>
<feature type="transmembrane region" description="Helical" evidence="10">
    <location>
        <begin position="185"/>
        <end position="203"/>
    </location>
</feature>
<feature type="transmembrane region" description="Helical" evidence="10">
    <location>
        <begin position="484"/>
        <end position="502"/>
    </location>
</feature>
<dbReference type="InterPro" id="IPR002293">
    <property type="entry name" value="AA/rel_permease1"/>
</dbReference>
<evidence type="ECO:0000256" key="10">
    <source>
        <dbReference type="SAM" id="Phobius"/>
    </source>
</evidence>
<feature type="region of interest" description="Disordered" evidence="9">
    <location>
        <begin position="35"/>
        <end position="62"/>
    </location>
</feature>
<evidence type="ECO:0000256" key="9">
    <source>
        <dbReference type="SAM" id="MobiDB-lite"/>
    </source>
</evidence>
<dbReference type="PANTHER" id="PTHR42770">
    <property type="entry name" value="AMINO ACID TRANSPORTER-RELATED"/>
    <property type="match status" value="1"/>
</dbReference>
<reference evidence="11 12" key="1">
    <citation type="submission" date="2014-03" db="EMBL/GenBank/DDBJ databases">
        <title>Genomics of Bifidobacteria.</title>
        <authorList>
            <person name="Ventura M."/>
            <person name="Milani C."/>
            <person name="Lugli G.A."/>
        </authorList>
    </citation>
    <scope>NUCLEOTIDE SEQUENCE [LARGE SCALE GENOMIC DNA]</scope>
    <source>
        <strain evidence="11 12">LMG 11591</strain>
    </source>
</reference>
<protein>
    <submittedName>
        <fullName evidence="11">Arginine/ornithine antiporter</fullName>
    </submittedName>
</protein>
<sequence length="545" mass="59230">MSQSTRFDQNTLVMNASSAARKQGAGVAPAIHADNHQHGEDHNKYHGPGVDKSHKSDKPNTSAKQVGLIGLVGVVISAMVGGGIYSLPQNMSASASAGGQIIAWIITGVGMWFIANTFRILTRERPELKNGLYTYAYKGFGKFVGFLVAYGYWICNCFSLVAYGVLIMSTLNFFFPGTFAGGNTVWAVLGASIIIWLMFLLTLRGTKSNVALNVIGTICKIVPVLIFIVAMITMFELGTFLHGFWGMSASGQPLHFNLSNVMDQVSGTMMVTLWLFIGVEGAVVISGSAKSQKDVSKATTFGYLAVLFMYVLVSLLPLGVYNYQTIGGMSNPSMAVIMDKAVGSWGGIVVNAGVIISVLSAWLVWLVMLSQMPLFASYDGIFPKIFRKTNSRGAAYYSLLVSACICQVLLIICHFVPGDAWSHMISITSVMSMPCYLLCCLFLWKIARGQWKATSQFSRTYALVTGIIGTFFSLFLIYSAGLHYLMLACIIYAIGIPIFMVGRKQCEQPGLKDRRIFTPKERVLLVLVICAGIVGLVYTASGLLH</sequence>
<dbReference type="eggNOG" id="COG0531">
    <property type="taxonomic scope" value="Bacteria"/>
</dbReference>
<keyword evidence="4" id="KW-1003">Cell membrane</keyword>
<dbReference type="PIRSF" id="PIRSF006060">
    <property type="entry name" value="AA_transporter"/>
    <property type="match status" value="1"/>
</dbReference>
<feature type="transmembrane region" description="Helical" evidence="10">
    <location>
        <begin position="343"/>
        <end position="368"/>
    </location>
</feature>
<dbReference type="NCBIfam" id="TIGR00905">
    <property type="entry name" value="2A0302"/>
    <property type="match status" value="1"/>
</dbReference>
<keyword evidence="3" id="KW-0813">Transport</keyword>
<gene>
    <name evidence="11" type="ORF">BMAGN_1579</name>
</gene>
<feature type="transmembrane region" description="Helical" evidence="10">
    <location>
        <begin position="423"/>
        <end position="447"/>
    </location>
</feature>
<dbReference type="GO" id="GO:0005886">
    <property type="term" value="C:plasma membrane"/>
    <property type="evidence" value="ECO:0007669"/>
    <property type="project" value="UniProtKB-SubCell"/>
</dbReference>
<feature type="transmembrane region" description="Helical" evidence="10">
    <location>
        <begin position="301"/>
        <end position="323"/>
    </location>
</feature>
<feature type="transmembrane region" description="Helical" evidence="10">
    <location>
        <begin position="66"/>
        <end position="86"/>
    </location>
</feature>
<accession>A0A087BAD7</accession>
<feature type="transmembrane region" description="Helical" evidence="10">
    <location>
        <begin position="224"/>
        <end position="245"/>
    </location>
</feature>
<feature type="transmembrane region" description="Helical" evidence="10">
    <location>
        <begin position="394"/>
        <end position="417"/>
    </location>
</feature>
<feature type="transmembrane region" description="Helical" evidence="10">
    <location>
        <begin position="143"/>
        <end position="165"/>
    </location>
</feature>
<evidence type="ECO:0000313" key="11">
    <source>
        <dbReference type="EMBL" id="KFI67987.1"/>
    </source>
</evidence>
<dbReference type="EMBL" id="JGZB01000005">
    <property type="protein sequence ID" value="KFI67987.1"/>
    <property type="molecule type" value="Genomic_DNA"/>
</dbReference>
<feature type="transmembrane region" description="Helical" evidence="10">
    <location>
        <begin position="101"/>
        <end position="122"/>
    </location>
</feature>
<dbReference type="GO" id="GO:0006865">
    <property type="term" value="P:amino acid transport"/>
    <property type="evidence" value="ECO:0007669"/>
    <property type="project" value="UniProtKB-KW"/>
</dbReference>